<evidence type="ECO:0000259" key="2">
    <source>
        <dbReference type="PROSITE" id="PS51184"/>
    </source>
</evidence>
<dbReference type="AlphaFoldDB" id="A0AAN8E8M9"/>
<sequence>MHQLDQGERLRSFVHDAIESPQATVASIMIDPDDYPPPLRSVVVDFHRAVQAFLQELQVIAAAAGEADERSDGSLENRTASAACGLDLLAKASVQAQAVRSEIHTADVIESENNAAQEAVHGHGIEPETASTTTSPSVDSARTPALLSPPLLAEVQPRTNAPTEKIESDMEENVLRLFPTTAQYLDFPSLLAHAKELGVEDVGVFKVVLPEDMPQDFEVVDSDDCPVSAFAATKKTEGVFQLSRQPQRASLHMVPDPAETMTAQALEQFEATLEDESGLDGVAYCTDYDAKTPPDRHDLGLPEQSPIWQFPGNELDRTAKYVPGLHHPFGYKSDARFGAPFALHKEDCDLVSLNVLYYGCKVWTIVAPRHASLVEQKHRSIWKHRYTCAQSLRHCSTWVLPRTLAEWGASAVTLRQHPREVVVVLPGAYHQGFCLGSTLGEAVNYAPAGWSIAGYAGCSASCPGHPIPNKHMAFRQPDEVQQGPNETDSEQDDDLHSGGEDNRESSDNEDTPMVSTWGTSKPAAGTESRRLTSATKRERPPGSSARGNTKKTKLDLRPLVGDTNGTTKLEPTASQKHGRKSSGVFQKSPSNEHQLPDRMATMAQAVGSPSAFRVLKDVLTALPQQGQRAHHDLGVDDPKTLIGMVEVAETSGALNCYQRRFALARLAQVYNLACQQYGKRFGVVRKVDKAAAFERMIEQTWGCPFPNEHRGTSKTKNGLIDAKTTAAVRWNKHKSKLVRFLDAGQRWLGLVDQHGWSVLALIAPDWDTSESRLNVTDSVFEQKLTRGEYEQLVRQVATQRRRLLQDMRKTGVSVMDVLADPSRMQNRELLQVVDDSSADNDEGRIVQLLQSAK</sequence>
<feature type="compositionally biased region" description="Polar residues" evidence="1">
    <location>
        <begin position="583"/>
        <end position="593"/>
    </location>
</feature>
<comment type="caution">
    <text evidence="3">The sequence shown here is derived from an EMBL/GenBank/DDBJ whole genome shotgun (WGS) entry which is preliminary data.</text>
</comment>
<dbReference type="GO" id="GO:0010468">
    <property type="term" value="P:regulation of gene expression"/>
    <property type="evidence" value="ECO:0007669"/>
    <property type="project" value="TreeGrafter"/>
</dbReference>
<proteinExistence type="predicted"/>
<gene>
    <name evidence="3" type="ORF">OHC33_011263</name>
</gene>
<dbReference type="GO" id="GO:0032454">
    <property type="term" value="F:histone H3K9 demethylase activity"/>
    <property type="evidence" value="ECO:0007669"/>
    <property type="project" value="TreeGrafter"/>
</dbReference>
<dbReference type="PANTHER" id="PTHR10694">
    <property type="entry name" value="LYSINE-SPECIFIC DEMETHYLASE"/>
    <property type="match status" value="1"/>
</dbReference>
<name>A0AAN8E8M9_9EURO</name>
<dbReference type="Gene3D" id="2.60.120.650">
    <property type="entry name" value="Cupin"/>
    <property type="match status" value="1"/>
</dbReference>
<dbReference type="PROSITE" id="PS51184">
    <property type="entry name" value="JMJC"/>
    <property type="match status" value="1"/>
</dbReference>
<organism evidence="3 4">
    <name type="scientific">Knufia fluminis</name>
    <dbReference type="NCBI Taxonomy" id="191047"/>
    <lineage>
        <taxon>Eukaryota</taxon>
        <taxon>Fungi</taxon>
        <taxon>Dikarya</taxon>
        <taxon>Ascomycota</taxon>
        <taxon>Pezizomycotina</taxon>
        <taxon>Eurotiomycetes</taxon>
        <taxon>Chaetothyriomycetidae</taxon>
        <taxon>Chaetothyriales</taxon>
        <taxon>Trichomeriaceae</taxon>
        <taxon>Knufia</taxon>
    </lineage>
</organism>
<evidence type="ECO:0000256" key="1">
    <source>
        <dbReference type="SAM" id="MobiDB-lite"/>
    </source>
</evidence>
<feature type="compositionally biased region" description="Basic and acidic residues" evidence="1">
    <location>
        <begin position="494"/>
        <end position="506"/>
    </location>
</feature>
<keyword evidence="4" id="KW-1185">Reference proteome</keyword>
<dbReference type="PANTHER" id="PTHR10694:SF7">
    <property type="entry name" value="[HISTONE H3]-TRIMETHYL-L-LYSINE(9) DEMETHYLASE"/>
    <property type="match status" value="1"/>
</dbReference>
<reference evidence="3 4" key="1">
    <citation type="submission" date="2022-12" db="EMBL/GenBank/DDBJ databases">
        <title>Genomic features and morphological characterization of a novel Knufia sp. strain isolated from spacecraft assembly facility.</title>
        <authorList>
            <person name="Teixeira M."/>
            <person name="Chander A.M."/>
            <person name="Stajich J.E."/>
            <person name="Venkateswaran K."/>
        </authorList>
    </citation>
    <scope>NUCLEOTIDE SEQUENCE [LARGE SCALE GENOMIC DNA]</scope>
    <source>
        <strain evidence="3 4">FJI-L2-BK-P2</strain>
    </source>
</reference>
<dbReference type="EMBL" id="JAKLMC020000082">
    <property type="protein sequence ID" value="KAK5947725.1"/>
    <property type="molecule type" value="Genomic_DNA"/>
</dbReference>
<dbReference type="InterPro" id="IPR003347">
    <property type="entry name" value="JmjC_dom"/>
</dbReference>
<dbReference type="SUPFAM" id="SSF51197">
    <property type="entry name" value="Clavaminate synthase-like"/>
    <property type="match status" value="1"/>
</dbReference>
<evidence type="ECO:0000313" key="3">
    <source>
        <dbReference type="EMBL" id="KAK5947725.1"/>
    </source>
</evidence>
<dbReference type="Proteomes" id="UP001316803">
    <property type="component" value="Unassembled WGS sequence"/>
</dbReference>
<dbReference type="GO" id="GO:0000785">
    <property type="term" value="C:chromatin"/>
    <property type="evidence" value="ECO:0007669"/>
    <property type="project" value="TreeGrafter"/>
</dbReference>
<dbReference type="Pfam" id="PF02373">
    <property type="entry name" value="JmjC"/>
    <property type="match status" value="1"/>
</dbReference>
<dbReference type="SMART" id="SM00558">
    <property type="entry name" value="JmjC"/>
    <property type="match status" value="1"/>
</dbReference>
<dbReference type="GO" id="GO:0051864">
    <property type="term" value="F:histone H3K36 demethylase activity"/>
    <property type="evidence" value="ECO:0007669"/>
    <property type="project" value="TreeGrafter"/>
</dbReference>
<feature type="compositionally biased region" description="Polar residues" evidence="1">
    <location>
        <begin position="563"/>
        <end position="575"/>
    </location>
</feature>
<feature type="compositionally biased region" description="Basic and acidic residues" evidence="1">
    <location>
        <begin position="527"/>
        <end position="540"/>
    </location>
</feature>
<accession>A0AAN8E8M9</accession>
<evidence type="ECO:0000313" key="4">
    <source>
        <dbReference type="Proteomes" id="UP001316803"/>
    </source>
</evidence>
<protein>
    <recommendedName>
        <fullName evidence="2">JmjC domain-containing protein</fullName>
    </recommendedName>
</protein>
<dbReference type="GO" id="GO:0005634">
    <property type="term" value="C:nucleus"/>
    <property type="evidence" value="ECO:0007669"/>
    <property type="project" value="TreeGrafter"/>
</dbReference>
<feature type="region of interest" description="Disordered" evidence="1">
    <location>
        <begin position="477"/>
        <end position="593"/>
    </location>
</feature>
<feature type="domain" description="JmjC" evidence="2">
    <location>
        <begin position="299"/>
        <end position="462"/>
    </location>
</feature>